<dbReference type="Gene3D" id="3.30.70.2460">
    <property type="entry name" value="Rad4, beta-hairpin domain BHD3"/>
    <property type="match status" value="1"/>
</dbReference>
<dbReference type="Pfam" id="PF10403">
    <property type="entry name" value="BHD_1"/>
    <property type="match status" value="1"/>
</dbReference>
<feature type="domain" description="Rad4 beta-hairpin" evidence="9">
    <location>
        <begin position="669"/>
        <end position="743"/>
    </location>
</feature>
<feature type="compositionally biased region" description="Acidic residues" evidence="6">
    <location>
        <begin position="1008"/>
        <end position="1027"/>
    </location>
</feature>
<feature type="compositionally biased region" description="Polar residues" evidence="6">
    <location>
        <begin position="109"/>
        <end position="122"/>
    </location>
</feature>
<comment type="subcellular location">
    <subcellularLocation>
        <location evidence="1">Nucleus</location>
    </subcellularLocation>
</comment>
<dbReference type="eggNOG" id="KOG2179">
    <property type="taxonomic scope" value="Eukaryota"/>
</dbReference>
<feature type="compositionally biased region" description="Basic residues" evidence="6">
    <location>
        <begin position="867"/>
        <end position="877"/>
    </location>
</feature>
<dbReference type="GO" id="GO:0003684">
    <property type="term" value="F:damaged DNA binding"/>
    <property type="evidence" value="ECO:0007669"/>
    <property type="project" value="InterPro"/>
</dbReference>
<keyword evidence="11" id="KW-1185">Reference proteome</keyword>
<dbReference type="Pfam" id="PF03835">
    <property type="entry name" value="Rad4"/>
    <property type="match status" value="1"/>
</dbReference>
<feature type="compositionally biased region" description="Low complexity" evidence="6">
    <location>
        <begin position="16"/>
        <end position="40"/>
    </location>
</feature>
<dbReference type="Pfam" id="PF10405">
    <property type="entry name" value="BHD_3"/>
    <property type="match status" value="1"/>
</dbReference>
<evidence type="ECO:0000256" key="4">
    <source>
        <dbReference type="ARBA" id="ARBA00023204"/>
    </source>
</evidence>
<evidence type="ECO:0000313" key="11">
    <source>
        <dbReference type="Proteomes" id="UP000018144"/>
    </source>
</evidence>
<dbReference type="Proteomes" id="UP000018144">
    <property type="component" value="Unassembled WGS sequence"/>
</dbReference>
<feature type="region of interest" description="Disordered" evidence="6">
    <location>
        <begin position="377"/>
        <end position="417"/>
    </location>
</feature>
<dbReference type="InterPro" id="IPR036985">
    <property type="entry name" value="Transglutaminase-like_sf"/>
</dbReference>
<dbReference type="Gene3D" id="2.20.20.110">
    <property type="entry name" value="Rad4, beta-hairpin domain BHD1"/>
    <property type="match status" value="1"/>
</dbReference>
<name>U4LQT6_PYROM</name>
<accession>U4LQT6</accession>
<dbReference type="InterPro" id="IPR018328">
    <property type="entry name" value="Rad4_beta-hairpin_dom3"/>
</dbReference>
<evidence type="ECO:0000256" key="2">
    <source>
        <dbReference type="ARBA" id="ARBA00009525"/>
    </source>
</evidence>
<dbReference type="SUPFAM" id="SSF54001">
    <property type="entry name" value="Cysteine proteinases"/>
    <property type="match status" value="1"/>
</dbReference>
<dbReference type="GO" id="GO:0000111">
    <property type="term" value="C:nucleotide-excision repair factor 2 complex"/>
    <property type="evidence" value="ECO:0007669"/>
    <property type="project" value="TreeGrafter"/>
</dbReference>
<dbReference type="Pfam" id="PF10404">
    <property type="entry name" value="BHD_2"/>
    <property type="match status" value="1"/>
</dbReference>
<dbReference type="GO" id="GO:0006289">
    <property type="term" value="P:nucleotide-excision repair"/>
    <property type="evidence" value="ECO:0007669"/>
    <property type="project" value="InterPro"/>
</dbReference>
<dbReference type="SMART" id="SM01032">
    <property type="entry name" value="BHD_3"/>
    <property type="match status" value="1"/>
</dbReference>
<protein>
    <submittedName>
        <fullName evidence="10">Similar to DNA repair protein rhp41 acc. no. Q10445</fullName>
    </submittedName>
</protein>
<dbReference type="InterPro" id="IPR018326">
    <property type="entry name" value="Rad4_beta-hairpin_dom1"/>
</dbReference>
<dbReference type="InterPro" id="IPR004583">
    <property type="entry name" value="DNA_repair_Rad4"/>
</dbReference>
<dbReference type="GO" id="GO:0006298">
    <property type="term" value="P:mismatch repair"/>
    <property type="evidence" value="ECO:0007669"/>
    <property type="project" value="TreeGrafter"/>
</dbReference>
<feature type="region of interest" description="Disordered" evidence="6">
    <location>
        <begin position="796"/>
        <end position="897"/>
    </location>
</feature>
<feature type="domain" description="Rad4 beta-hairpin" evidence="8">
    <location>
        <begin position="597"/>
        <end position="662"/>
    </location>
</feature>
<dbReference type="InterPro" id="IPR018327">
    <property type="entry name" value="BHD_2"/>
</dbReference>
<feature type="compositionally biased region" description="Pro residues" evidence="6">
    <location>
        <begin position="403"/>
        <end position="413"/>
    </location>
</feature>
<feature type="compositionally biased region" description="Basic and acidic residues" evidence="6">
    <location>
        <begin position="59"/>
        <end position="91"/>
    </location>
</feature>
<dbReference type="PANTHER" id="PTHR12135">
    <property type="entry name" value="DNA REPAIR PROTEIN XP-C / RAD4"/>
    <property type="match status" value="1"/>
</dbReference>
<feature type="region of interest" description="Disordered" evidence="6">
    <location>
        <begin position="1"/>
        <end position="141"/>
    </location>
</feature>
<dbReference type="GO" id="GO:0071942">
    <property type="term" value="C:XPC complex"/>
    <property type="evidence" value="ECO:0007669"/>
    <property type="project" value="TreeGrafter"/>
</dbReference>
<dbReference type="InterPro" id="IPR018325">
    <property type="entry name" value="Rad4/PNGase_transGLS-fold"/>
</dbReference>
<reference evidence="10 11" key="1">
    <citation type="journal article" date="2013" name="PLoS Genet.">
        <title>The genome and development-dependent transcriptomes of Pyronema confluens: a window into fungal evolution.</title>
        <authorList>
            <person name="Traeger S."/>
            <person name="Altegoer F."/>
            <person name="Freitag M."/>
            <person name="Gabaldon T."/>
            <person name="Kempken F."/>
            <person name="Kumar A."/>
            <person name="Marcet-Houben M."/>
            <person name="Poggeler S."/>
            <person name="Stajich J.E."/>
            <person name="Nowrousian M."/>
        </authorList>
    </citation>
    <scope>NUCLEOTIDE SEQUENCE [LARGE SCALE GENOMIC DNA]</scope>
    <source>
        <strain evidence="11">CBS 100304</strain>
        <tissue evidence="10">Vegetative mycelium</tissue>
    </source>
</reference>
<sequence length="1027" mass="115611">MPPKRRGNDTYQDPDPANTPNTPNTPRRNATAGPSRSRSTTTRKRAAPAPAEEELVPDVFKEMVREDVRRERKNKIKEEEKSSTKRRKLEEEAAVEDETEELQEVSSEKTSPQSASKTSAPIPTTEDNDGGEGEDEDSDEDIDWENVDLSAKPLNIVDIFQAQAQAPVKEPEPAKPAALNLVLHDTAAAKKEGPKRRQITAVDRKIRLEVHKLNLICLISHVRLRNRWCNDAEVQENLRPILPQKVVDKLHDNVKDKQFRRSVFFMEGLNEACEAFRKQFKITHRGLTTPQWLEPEEIKNFKAPIGSEIISKEAFVKASKTMKGSRDLGAQVFCALLRAHGITTRLVSSLQVLSFSFTTKKVVAPLMSQKRITVSVDAPEAEADTKAPTGTPTRRGNLRRPGRPPPPKAPKPTPLSKKTVEIVESLRPIYWVEAWNIPAQKWICVDPLVTNSVGKPKMFEPAMSDHLNTMSYVLAFEETGHTVDVTRRYAKWLLAKTRRLRIGSTKGGERWWKILLRRFERKFELDRDQIEEAEFAKENLHEEMPNNIEDFKDHPIFALKRHLKRGEVIYPERSSGTVSSGKGKVEKVYRREDVKVVKTREQWYKLGRTVAEDQMPRKFTKTKTMARKEDDPGRIQEEEEEDDERPHQPMFEYNQTELYVPPPVEDGMVPKNRFGNIDLYVPSMVPKGGVHIPLQHAAKAAQLIGVDYTAAVTGFEFRNRAATAKVQGVVVAEEYGDAIRAVVEAFEWEAEKEEIRKKASASLKLWKRFLFRLQIRQTLGVGTDEMPQIALMEKRIKNKKAEGKKQKKQKKQKKMESEDGFDDEDEDENEGGFIVDNEEEEDIGDRGFLVDGEDEGDGLEEEVIVKRTSRRRDKGKQKKGEDLEDDEMLMADNGPFVTGGGLVVDIVGEEPGGGFMVEDTETDDGVVIPNEDAGGGFVVEEEEVGGGFVVEDGGESTEPIQNEAKKQTEIEPEANTDGEIDVGGDGDGGGFVAHDDEQGGGFLPDAESTADVEAEDSEGYDFDYEED</sequence>
<feature type="compositionally biased region" description="Basic and acidic residues" evidence="6">
    <location>
        <begin position="626"/>
        <end position="636"/>
    </location>
</feature>
<dbReference type="InterPro" id="IPR042488">
    <property type="entry name" value="Rad4_BHD3_sf"/>
</dbReference>
<dbReference type="GO" id="GO:0003697">
    <property type="term" value="F:single-stranded DNA binding"/>
    <property type="evidence" value="ECO:0007669"/>
    <property type="project" value="TreeGrafter"/>
</dbReference>
<feature type="compositionally biased region" description="Acidic residues" evidence="6">
    <location>
        <begin position="851"/>
        <end position="862"/>
    </location>
</feature>
<dbReference type="EMBL" id="HF935629">
    <property type="protein sequence ID" value="CCX31700.1"/>
    <property type="molecule type" value="Genomic_DNA"/>
</dbReference>
<evidence type="ECO:0000256" key="1">
    <source>
        <dbReference type="ARBA" id="ARBA00004123"/>
    </source>
</evidence>
<dbReference type="AlphaFoldDB" id="U4LQT6"/>
<keyword evidence="3" id="KW-0227">DNA damage</keyword>
<proteinExistence type="inferred from homology"/>
<keyword evidence="5" id="KW-0539">Nucleus</keyword>
<dbReference type="PANTHER" id="PTHR12135:SF0">
    <property type="entry name" value="DNA REPAIR PROTEIN COMPLEMENTING XP-C CELLS"/>
    <property type="match status" value="1"/>
</dbReference>
<dbReference type="Gene3D" id="3.90.260.10">
    <property type="entry name" value="Transglutaminase-like"/>
    <property type="match status" value="1"/>
</dbReference>
<feature type="domain" description="Rad4 beta-hairpin" evidence="7">
    <location>
        <begin position="540"/>
        <end position="595"/>
    </location>
</feature>
<feature type="compositionally biased region" description="Acidic residues" evidence="6">
    <location>
        <begin position="818"/>
        <end position="843"/>
    </location>
</feature>
<evidence type="ECO:0000259" key="8">
    <source>
        <dbReference type="SMART" id="SM01031"/>
    </source>
</evidence>
<dbReference type="SMART" id="SM01031">
    <property type="entry name" value="BHD_2"/>
    <property type="match status" value="1"/>
</dbReference>
<evidence type="ECO:0000259" key="9">
    <source>
        <dbReference type="SMART" id="SM01032"/>
    </source>
</evidence>
<dbReference type="SMART" id="SM01030">
    <property type="entry name" value="BHD_1"/>
    <property type="match status" value="1"/>
</dbReference>
<dbReference type="OMA" id="IPEWLMS"/>
<dbReference type="STRING" id="1076935.U4LQT6"/>
<feature type="region of interest" description="Disordered" evidence="6">
    <location>
        <begin position="949"/>
        <end position="1027"/>
    </location>
</feature>
<feature type="compositionally biased region" description="Acidic residues" evidence="6">
    <location>
        <begin position="92"/>
        <end position="103"/>
    </location>
</feature>
<evidence type="ECO:0000313" key="10">
    <source>
        <dbReference type="EMBL" id="CCX31700.1"/>
    </source>
</evidence>
<dbReference type="InterPro" id="IPR038765">
    <property type="entry name" value="Papain-like_cys_pep_sf"/>
</dbReference>
<organism evidence="10 11">
    <name type="scientific">Pyronema omphalodes (strain CBS 100304)</name>
    <name type="common">Pyronema confluens</name>
    <dbReference type="NCBI Taxonomy" id="1076935"/>
    <lineage>
        <taxon>Eukaryota</taxon>
        <taxon>Fungi</taxon>
        <taxon>Dikarya</taxon>
        <taxon>Ascomycota</taxon>
        <taxon>Pezizomycotina</taxon>
        <taxon>Pezizomycetes</taxon>
        <taxon>Pezizales</taxon>
        <taxon>Pyronemataceae</taxon>
        <taxon>Pyronema</taxon>
    </lineage>
</organism>
<evidence type="ECO:0000256" key="3">
    <source>
        <dbReference type="ARBA" id="ARBA00022763"/>
    </source>
</evidence>
<comment type="similarity">
    <text evidence="2">Belongs to the XPC family.</text>
</comment>
<feature type="region of interest" description="Disordered" evidence="6">
    <location>
        <begin position="622"/>
        <end position="647"/>
    </location>
</feature>
<dbReference type="GO" id="GO:0005737">
    <property type="term" value="C:cytoplasm"/>
    <property type="evidence" value="ECO:0007669"/>
    <property type="project" value="TreeGrafter"/>
</dbReference>
<gene>
    <name evidence="10" type="ORF">PCON_11223</name>
</gene>
<evidence type="ECO:0000259" key="7">
    <source>
        <dbReference type="SMART" id="SM01030"/>
    </source>
</evidence>
<evidence type="ECO:0000256" key="5">
    <source>
        <dbReference type="ARBA" id="ARBA00023242"/>
    </source>
</evidence>
<evidence type="ECO:0000256" key="6">
    <source>
        <dbReference type="SAM" id="MobiDB-lite"/>
    </source>
</evidence>
<dbReference type="OrthoDB" id="300780at2759"/>
<feature type="compositionally biased region" description="Acidic residues" evidence="6">
    <location>
        <begin position="970"/>
        <end position="984"/>
    </location>
</feature>
<keyword evidence="4" id="KW-0234">DNA repair</keyword>
<feature type="compositionally biased region" description="Acidic residues" evidence="6">
    <location>
        <begin position="126"/>
        <end position="141"/>
    </location>
</feature>